<name>A0A9W6BDA4_9CHLO</name>
<evidence type="ECO:0000313" key="3">
    <source>
        <dbReference type="Proteomes" id="UP001165080"/>
    </source>
</evidence>
<feature type="region of interest" description="Disordered" evidence="1">
    <location>
        <begin position="341"/>
        <end position="363"/>
    </location>
</feature>
<feature type="compositionally biased region" description="Low complexity" evidence="1">
    <location>
        <begin position="246"/>
        <end position="268"/>
    </location>
</feature>
<feature type="compositionally biased region" description="Low complexity" evidence="1">
    <location>
        <begin position="385"/>
        <end position="395"/>
    </location>
</feature>
<dbReference type="Gene3D" id="1.10.10.1460">
    <property type="match status" value="1"/>
</dbReference>
<sequence length="537" mass="55262">MKALPRTGFLKFRGSSSTLAFSSRFGRQHYGVRRLRPVFAAAVISPELTEDHSANEYVSNEEMDAELFSTQALVADYQYALRFYRALKHQVGAWQSAFLKAHGRHPTAADAEAQHGHEFALLYSSFLEVRTRLLVELPRLKDRLTEGGGEADSGAQHPHRQPKQGGDRHSVNANSPVPGAADAVAQPAHPQQQQQVDSVSTWLRADRYRRQRAVAAAAAAAAAGAGAATLTDRPTAALSAAGAVRPESQSQSPPPASAGQPSAGVASPLQTASQQQQELGGFSSAGPGAGSLGPAAAPVASAAAAGLEPEQVQGWAPYQPVIQLTPLRQRLPAAEADARLQGDAAHRPGQSEAEAEAASCCSEAPLEQQLTPPEAQWGASMSLRQQEQGQQEQGQQQGGHQGSPAAAGAVPSIAAAAAVQLVAPAVASSGAGHRSASRLAEDASLAADSRARNALFAALQYKRTGRAAGASAQAQPQPRTGPGAEAGAAGHVGEAEAGEAGGGAAVVGEVQRGDAAGAYAGRNRRSDALPEAFMVCP</sequence>
<gene>
    <name evidence="2" type="primary">PLEST010690</name>
    <name evidence="2" type="ORF">PLESTB_000334500</name>
</gene>
<feature type="region of interest" description="Disordered" evidence="1">
    <location>
        <begin position="378"/>
        <end position="408"/>
    </location>
</feature>
<dbReference type="AlphaFoldDB" id="A0A9W6BDA4"/>
<dbReference type="Proteomes" id="UP001165080">
    <property type="component" value="Unassembled WGS sequence"/>
</dbReference>
<evidence type="ECO:0000313" key="2">
    <source>
        <dbReference type="EMBL" id="GLC50027.1"/>
    </source>
</evidence>
<feature type="region of interest" description="Disordered" evidence="1">
    <location>
        <begin position="145"/>
        <end position="199"/>
    </location>
</feature>
<feature type="compositionally biased region" description="Polar residues" evidence="1">
    <location>
        <begin position="269"/>
        <end position="278"/>
    </location>
</feature>
<accession>A0A9W6BDA4</accession>
<feature type="region of interest" description="Disordered" evidence="1">
    <location>
        <begin position="467"/>
        <end position="488"/>
    </location>
</feature>
<reference evidence="2 3" key="1">
    <citation type="journal article" date="2023" name="Commun. Biol.">
        <title>Reorganization of the ancestral sex-determining regions during the evolution of trioecy in Pleodorina starrii.</title>
        <authorList>
            <person name="Takahashi K."/>
            <person name="Suzuki S."/>
            <person name="Kawai-Toyooka H."/>
            <person name="Yamamoto K."/>
            <person name="Hamaji T."/>
            <person name="Ootsuki R."/>
            <person name="Yamaguchi H."/>
            <person name="Kawachi M."/>
            <person name="Higashiyama T."/>
            <person name="Nozaki H."/>
        </authorList>
    </citation>
    <scope>NUCLEOTIDE SEQUENCE [LARGE SCALE GENOMIC DNA]</scope>
    <source>
        <strain evidence="2 3">NIES-4479</strain>
    </source>
</reference>
<feature type="compositionally biased region" description="Low complexity" evidence="1">
    <location>
        <begin position="176"/>
        <end position="196"/>
    </location>
</feature>
<comment type="caution">
    <text evidence="2">The sequence shown here is derived from an EMBL/GenBank/DDBJ whole genome shotgun (WGS) entry which is preliminary data.</text>
</comment>
<protein>
    <submittedName>
        <fullName evidence="2">Uncharacterized protein</fullName>
    </submittedName>
</protein>
<feature type="compositionally biased region" description="Low complexity" evidence="1">
    <location>
        <begin position="279"/>
        <end position="295"/>
    </location>
</feature>
<feature type="region of interest" description="Disordered" evidence="1">
    <location>
        <begin position="238"/>
        <end position="295"/>
    </location>
</feature>
<dbReference type="OrthoDB" id="539993at2759"/>
<dbReference type="EMBL" id="BRXU01000003">
    <property type="protein sequence ID" value="GLC50027.1"/>
    <property type="molecule type" value="Genomic_DNA"/>
</dbReference>
<evidence type="ECO:0000256" key="1">
    <source>
        <dbReference type="SAM" id="MobiDB-lite"/>
    </source>
</evidence>
<organism evidence="2 3">
    <name type="scientific">Pleodorina starrii</name>
    <dbReference type="NCBI Taxonomy" id="330485"/>
    <lineage>
        <taxon>Eukaryota</taxon>
        <taxon>Viridiplantae</taxon>
        <taxon>Chlorophyta</taxon>
        <taxon>core chlorophytes</taxon>
        <taxon>Chlorophyceae</taxon>
        <taxon>CS clade</taxon>
        <taxon>Chlamydomonadales</taxon>
        <taxon>Volvocaceae</taxon>
        <taxon>Pleodorina</taxon>
    </lineage>
</organism>
<proteinExistence type="predicted"/>
<keyword evidence="3" id="KW-1185">Reference proteome</keyword>